<dbReference type="GO" id="GO:0046983">
    <property type="term" value="F:protein dimerization activity"/>
    <property type="evidence" value="ECO:0007669"/>
    <property type="project" value="InterPro"/>
</dbReference>
<accession>A0A098EIB4</accession>
<reference evidence="1 2" key="1">
    <citation type="submission" date="2014-09" db="EMBL/GenBank/DDBJ databases">
        <authorList>
            <person name="Urmite Genomes Urmite Genomes"/>
        </authorList>
    </citation>
    <scope>NUCLEOTIDE SEQUENCE [LARGE SCALE GENOMIC DNA]</scope>
    <source>
        <strain evidence="1 2">ES2</strain>
    </source>
</reference>
<evidence type="ECO:0000313" key="1">
    <source>
        <dbReference type="EMBL" id="CEG21540.1"/>
    </source>
</evidence>
<dbReference type="Pfam" id="PF09388">
    <property type="entry name" value="SpoOE-like"/>
    <property type="match status" value="1"/>
</dbReference>
<dbReference type="EMBL" id="CCXS01000001">
    <property type="protein sequence ID" value="CEG21540.1"/>
    <property type="molecule type" value="Genomic_DNA"/>
</dbReference>
<dbReference type="Gene3D" id="4.10.280.10">
    <property type="entry name" value="Helix-loop-helix DNA-binding domain"/>
    <property type="match status" value="1"/>
</dbReference>
<dbReference type="AlphaFoldDB" id="A0A098EIB4"/>
<name>A0A098EIB4_9BACL</name>
<organism evidence="1 2">
    <name type="scientific">Planococcus massiliensis</name>
    <dbReference type="NCBI Taxonomy" id="1499687"/>
    <lineage>
        <taxon>Bacteria</taxon>
        <taxon>Bacillati</taxon>
        <taxon>Bacillota</taxon>
        <taxon>Bacilli</taxon>
        <taxon>Bacillales</taxon>
        <taxon>Caryophanaceae</taxon>
        <taxon>Planococcus</taxon>
    </lineage>
</organism>
<sequence>MTDFEEKQALMIHSGLTKGLTHPETIRISQELDDLLNELMKKSSNVERPNENKN</sequence>
<dbReference type="InterPro" id="IPR037208">
    <property type="entry name" value="Spo0E-like_sf"/>
</dbReference>
<protein>
    <submittedName>
        <fullName evidence="1">Spo0E like sporulation regulatory protein</fullName>
    </submittedName>
</protein>
<dbReference type="OrthoDB" id="2972613at2"/>
<dbReference type="InterPro" id="IPR036638">
    <property type="entry name" value="HLH_DNA-bd_sf"/>
</dbReference>
<dbReference type="RefSeq" id="WP_110925550.1">
    <property type="nucleotide sequence ID" value="NZ_CCXS01000001.1"/>
</dbReference>
<dbReference type="SUPFAM" id="SSF140500">
    <property type="entry name" value="BAS1536-like"/>
    <property type="match status" value="1"/>
</dbReference>
<keyword evidence="2" id="KW-1185">Reference proteome</keyword>
<dbReference type="Proteomes" id="UP000043699">
    <property type="component" value="Unassembled WGS sequence"/>
</dbReference>
<proteinExistence type="predicted"/>
<gene>
    <name evidence="1" type="ORF">BN1080_00451</name>
</gene>
<dbReference type="InterPro" id="IPR018540">
    <property type="entry name" value="Spo0E-like"/>
</dbReference>
<dbReference type="GO" id="GO:0043937">
    <property type="term" value="P:regulation of sporulation"/>
    <property type="evidence" value="ECO:0007669"/>
    <property type="project" value="InterPro"/>
</dbReference>
<evidence type="ECO:0000313" key="2">
    <source>
        <dbReference type="Proteomes" id="UP000043699"/>
    </source>
</evidence>